<dbReference type="Pfam" id="PF14808">
    <property type="entry name" value="TMEM164"/>
    <property type="match status" value="1"/>
</dbReference>
<feature type="transmembrane region" description="Helical" evidence="1">
    <location>
        <begin position="212"/>
        <end position="232"/>
    </location>
</feature>
<feature type="transmembrane region" description="Helical" evidence="1">
    <location>
        <begin position="136"/>
        <end position="159"/>
    </location>
</feature>
<feature type="transmembrane region" description="Helical" evidence="1">
    <location>
        <begin position="106"/>
        <end position="124"/>
    </location>
</feature>
<sequence>MNSPYLSYTLALEPFQLFSPSHLISLLLTVLLAFVLFICRRMLRKPSADVLARSLLAGVLALSELCFQLWHVWTNTWSIGEALPLQLCSVMLLLSMFMLLTGSYRLYEVTFFAGICGATQALLTPELFYPFPHFRFIHFFVAHAGIVLACLYMTWVRGYRPTFASVLKSMAVLNLLLLIALPVNHWTGANYLFVSRKPENPSLIDFLGPHPWYILSLEAVALVLFTLLYLPFRLRRRAAHPKRLDA</sequence>
<organism evidence="2 3">
    <name type="scientific">Brevibacillus brevis</name>
    <name type="common">Bacillus brevis</name>
    <dbReference type="NCBI Taxonomy" id="1393"/>
    <lineage>
        <taxon>Bacteria</taxon>
        <taxon>Bacillati</taxon>
        <taxon>Bacillota</taxon>
        <taxon>Bacilli</taxon>
        <taxon>Bacillales</taxon>
        <taxon>Paenibacillaceae</taxon>
        <taxon>Brevibacillus</taxon>
    </lineage>
</organism>
<feature type="transmembrane region" description="Helical" evidence="1">
    <location>
        <begin position="82"/>
        <end position="99"/>
    </location>
</feature>
<dbReference type="Proteomes" id="UP001256827">
    <property type="component" value="Chromosome"/>
</dbReference>
<reference evidence="2 3" key="1">
    <citation type="submission" date="2023-09" db="EMBL/GenBank/DDBJ databases">
        <title>Complete Genome and Methylome dissection of Bacillus brevis NEB573 original source of BbsI restriction endonuclease.</title>
        <authorList>
            <person name="Fomenkov A."/>
            <person name="Roberts R.D."/>
        </authorList>
    </citation>
    <scope>NUCLEOTIDE SEQUENCE [LARGE SCALE GENOMIC DNA]</scope>
    <source>
        <strain evidence="2 3">NEB573</strain>
    </source>
</reference>
<gene>
    <name evidence="2" type="ORF">RGB73_18245</name>
</gene>
<feature type="transmembrane region" description="Helical" evidence="1">
    <location>
        <begin position="50"/>
        <end position="70"/>
    </location>
</feature>
<dbReference type="RefSeq" id="WP_310764174.1">
    <property type="nucleotide sequence ID" value="NZ_CP134050.1"/>
</dbReference>
<dbReference type="NCBIfam" id="TIGR02206">
    <property type="entry name" value="intg_mem_TP0381"/>
    <property type="match status" value="1"/>
</dbReference>
<proteinExistence type="predicted"/>
<feature type="transmembrane region" description="Helical" evidence="1">
    <location>
        <begin position="171"/>
        <end position="192"/>
    </location>
</feature>
<feature type="transmembrane region" description="Helical" evidence="1">
    <location>
        <begin position="20"/>
        <end position="38"/>
    </location>
</feature>
<keyword evidence="1" id="KW-0472">Membrane</keyword>
<dbReference type="InterPro" id="IPR011737">
    <property type="entry name" value="CHP02206_TP0381"/>
</dbReference>
<protein>
    <submittedName>
        <fullName evidence="2">TIGR02206 family membrane protein</fullName>
    </submittedName>
</protein>
<evidence type="ECO:0000313" key="2">
    <source>
        <dbReference type="EMBL" id="WNC12666.1"/>
    </source>
</evidence>
<accession>A0ABY9T065</accession>
<evidence type="ECO:0000256" key="1">
    <source>
        <dbReference type="SAM" id="Phobius"/>
    </source>
</evidence>
<keyword evidence="1" id="KW-0812">Transmembrane</keyword>
<dbReference type="EMBL" id="CP134050">
    <property type="protein sequence ID" value="WNC12666.1"/>
    <property type="molecule type" value="Genomic_DNA"/>
</dbReference>
<keyword evidence="3" id="KW-1185">Reference proteome</keyword>
<name>A0ABY9T065_BREBE</name>
<keyword evidence="1" id="KW-1133">Transmembrane helix</keyword>
<evidence type="ECO:0000313" key="3">
    <source>
        <dbReference type="Proteomes" id="UP001256827"/>
    </source>
</evidence>